<dbReference type="Proteomes" id="UP000756346">
    <property type="component" value="Unassembled WGS sequence"/>
</dbReference>
<dbReference type="Gene3D" id="3.40.50.720">
    <property type="entry name" value="NAD(P)-binding Rossmann-like Domain"/>
    <property type="match status" value="1"/>
</dbReference>
<evidence type="ECO:0000256" key="3">
    <source>
        <dbReference type="ARBA" id="ARBA00023002"/>
    </source>
</evidence>
<dbReference type="RefSeq" id="XP_046008488.1">
    <property type="nucleotide sequence ID" value="XM_046150583.1"/>
</dbReference>
<dbReference type="InterPro" id="IPR020904">
    <property type="entry name" value="Sc_DH/Rdtase_CS"/>
</dbReference>
<evidence type="ECO:0000256" key="1">
    <source>
        <dbReference type="ARBA" id="ARBA00006484"/>
    </source>
</evidence>
<dbReference type="PANTHER" id="PTHR24321">
    <property type="entry name" value="DEHYDROGENASES, SHORT CHAIN"/>
    <property type="match status" value="1"/>
</dbReference>
<dbReference type="SUPFAM" id="SSF51735">
    <property type="entry name" value="NAD(P)-binding Rossmann-fold domains"/>
    <property type="match status" value="1"/>
</dbReference>
<dbReference type="PANTHER" id="PTHR24321:SF8">
    <property type="entry name" value="ESTRADIOL 17-BETA-DEHYDROGENASE 8-RELATED"/>
    <property type="match status" value="1"/>
</dbReference>
<dbReference type="PRINTS" id="PR00081">
    <property type="entry name" value="GDHRDH"/>
</dbReference>
<keyword evidence="3" id="KW-0560">Oxidoreductase</keyword>
<name>A0A9P9BLZ8_9PEZI</name>
<dbReference type="EMBL" id="JAGTJQ010000009">
    <property type="protein sequence ID" value="KAH7024940.1"/>
    <property type="molecule type" value="Genomic_DNA"/>
</dbReference>
<dbReference type="PRINTS" id="PR00080">
    <property type="entry name" value="SDRFAMILY"/>
</dbReference>
<dbReference type="FunFam" id="3.40.50.720:FF:000084">
    <property type="entry name" value="Short-chain dehydrogenase reductase"/>
    <property type="match status" value="1"/>
</dbReference>
<comment type="similarity">
    <text evidence="1">Belongs to the short-chain dehydrogenases/reductases (SDR) family.</text>
</comment>
<dbReference type="PROSITE" id="PS00061">
    <property type="entry name" value="ADH_SHORT"/>
    <property type="match status" value="1"/>
</dbReference>
<protein>
    <submittedName>
        <fullName evidence="4">3-oxoacyl-reductase</fullName>
    </submittedName>
</protein>
<accession>A0A9P9BLZ8</accession>
<dbReference type="AlphaFoldDB" id="A0A9P9BLZ8"/>
<dbReference type="OrthoDB" id="1669814at2759"/>
<dbReference type="InterPro" id="IPR036291">
    <property type="entry name" value="NAD(P)-bd_dom_sf"/>
</dbReference>
<keyword evidence="5" id="KW-1185">Reference proteome</keyword>
<organism evidence="4 5">
    <name type="scientific">Microdochium trichocladiopsis</name>
    <dbReference type="NCBI Taxonomy" id="1682393"/>
    <lineage>
        <taxon>Eukaryota</taxon>
        <taxon>Fungi</taxon>
        <taxon>Dikarya</taxon>
        <taxon>Ascomycota</taxon>
        <taxon>Pezizomycotina</taxon>
        <taxon>Sordariomycetes</taxon>
        <taxon>Xylariomycetidae</taxon>
        <taxon>Xylariales</taxon>
        <taxon>Microdochiaceae</taxon>
        <taxon>Microdochium</taxon>
    </lineage>
</organism>
<proteinExistence type="inferred from homology"/>
<comment type="caution">
    <text evidence="4">The sequence shown here is derived from an EMBL/GenBank/DDBJ whole genome shotgun (WGS) entry which is preliminary data.</text>
</comment>
<evidence type="ECO:0000256" key="2">
    <source>
        <dbReference type="ARBA" id="ARBA00022857"/>
    </source>
</evidence>
<dbReference type="Pfam" id="PF13561">
    <property type="entry name" value="adh_short_C2"/>
    <property type="match status" value="1"/>
</dbReference>
<sequence>MTAATASFRSRAQQLRSFTVPKREAIYPTLKDKVILVSGGAGGIGKETARLLAASGAKISLADFSEKPLNDFAAELRDTFSGVQVLTSVVDVRKQESVESWISQACSDFGGARIDGVANLAGVLPKNSLASSASIENVTNEVWEQCIGVNLTGLMYCMRAQIPRMNDHASMVNAASVAGVKGYGNSAAYGASKFGVVGLTRCAAQDVGKDRGIRVNAVAPGTVRTPMLTDLGMCLGELKDNPVMPGSLNRDGMPEEIAALIVWLLSSESSFVTGAIYSIDGGHTT</sequence>
<keyword evidence="2" id="KW-0521">NADP</keyword>
<evidence type="ECO:0000313" key="4">
    <source>
        <dbReference type="EMBL" id="KAH7024940.1"/>
    </source>
</evidence>
<dbReference type="InterPro" id="IPR002347">
    <property type="entry name" value="SDR_fam"/>
</dbReference>
<dbReference type="CDD" id="cd05233">
    <property type="entry name" value="SDR_c"/>
    <property type="match status" value="1"/>
</dbReference>
<evidence type="ECO:0000313" key="5">
    <source>
        <dbReference type="Proteomes" id="UP000756346"/>
    </source>
</evidence>
<reference evidence="4" key="1">
    <citation type="journal article" date="2021" name="Nat. Commun.">
        <title>Genetic determinants of endophytism in the Arabidopsis root mycobiome.</title>
        <authorList>
            <person name="Mesny F."/>
            <person name="Miyauchi S."/>
            <person name="Thiergart T."/>
            <person name="Pickel B."/>
            <person name="Atanasova L."/>
            <person name="Karlsson M."/>
            <person name="Huettel B."/>
            <person name="Barry K.W."/>
            <person name="Haridas S."/>
            <person name="Chen C."/>
            <person name="Bauer D."/>
            <person name="Andreopoulos W."/>
            <person name="Pangilinan J."/>
            <person name="LaButti K."/>
            <person name="Riley R."/>
            <person name="Lipzen A."/>
            <person name="Clum A."/>
            <person name="Drula E."/>
            <person name="Henrissat B."/>
            <person name="Kohler A."/>
            <person name="Grigoriev I.V."/>
            <person name="Martin F.M."/>
            <person name="Hacquard S."/>
        </authorList>
    </citation>
    <scope>NUCLEOTIDE SEQUENCE</scope>
    <source>
        <strain evidence="4">MPI-CAGE-CH-0230</strain>
    </source>
</reference>
<dbReference type="GeneID" id="70180129"/>
<dbReference type="GO" id="GO:0016491">
    <property type="term" value="F:oxidoreductase activity"/>
    <property type="evidence" value="ECO:0007669"/>
    <property type="project" value="UniProtKB-KW"/>
</dbReference>
<gene>
    <name evidence="4" type="ORF">B0I36DRAFT_251034</name>
</gene>